<dbReference type="Gene3D" id="1.10.10.10">
    <property type="entry name" value="Winged helix-like DNA-binding domain superfamily/Winged helix DNA-binding domain"/>
    <property type="match status" value="1"/>
</dbReference>
<dbReference type="PANTHER" id="PTHR13504">
    <property type="entry name" value="FIDO DOMAIN-CONTAINING PROTEIN DDB_G0283145"/>
    <property type="match status" value="1"/>
</dbReference>
<accession>A0A0P8A531</accession>
<protein>
    <submittedName>
        <fullName evidence="5">Fic/DOC family protein</fullName>
    </submittedName>
</protein>
<sequence>MEEAIASSQLEGAVTTREHAKSMLRQERKPKNKSEQMILNNYNTIKKIKPLKNKITSDLILEIHASMTKDTLDDPDNEGKYRTTNDISVVNVKGDVVYHPPDHQNIEHLMDEFCHFANESDEIRFVHPIIRASILHFLIGYIHPFVDGNGRTARAIFYWYLLSRNYWLIEYMSISRIIIKSRAQYARAYLFTEFDENDLTYFIKYQLKTTESAFQDLKNYIAQKIQEKTELYDFRKIRNTNERQIYILKYLSDNPKFTFTIKEMQNKFNTAYETARKDILYLEDKGLLEKTTSGKKKLIYYRSTRFDEIIENLIH</sequence>
<evidence type="ECO:0000313" key="6">
    <source>
        <dbReference type="Proteomes" id="UP000050360"/>
    </source>
</evidence>
<dbReference type="InterPro" id="IPR040198">
    <property type="entry name" value="Fido_containing"/>
</dbReference>
<feature type="domain" description="Fido" evidence="4">
    <location>
        <begin position="55"/>
        <end position="208"/>
    </location>
</feature>
<dbReference type="GO" id="GO:0003700">
    <property type="term" value="F:DNA-binding transcription factor activity"/>
    <property type="evidence" value="ECO:0007669"/>
    <property type="project" value="InterPro"/>
</dbReference>
<dbReference type="AlphaFoldDB" id="A0A0P8A531"/>
<dbReference type="InterPro" id="IPR036597">
    <property type="entry name" value="Fido-like_dom_sf"/>
</dbReference>
<dbReference type="InterPro" id="IPR003812">
    <property type="entry name" value="Fido"/>
</dbReference>
<keyword evidence="1" id="KW-0805">Transcription regulation</keyword>
<reference evidence="5 6" key="1">
    <citation type="submission" date="2015-09" db="EMBL/GenBank/DDBJ databases">
        <title>A metagenomics-based metabolic model of nitrate-dependent anaerobic oxidation of methane by Methanoperedens-like archaea.</title>
        <authorList>
            <person name="Arshad A."/>
            <person name="Speth D.R."/>
            <person name="De Graaf R.M."/>
            <person name="Op Den Camp H.J."/>
            <person name="Jetten M.S."/>
            <person name="Welte C.U."/>
        </authorList>
    </citation>
    <scope>NUCLEOTIDE SEQUENCE [LARGE SCALE GENOMIC DNA]</scope>
</reference>
<dbReference type="Gene3D" id="1.10.3290.10">
    <property type="entry name" value="Fido-like domain"/>
    <property type="match status" value="1"/>
</dbReference>
<feature type="compositionally biased region" description="Basic and acidic residues" evidence="3">
    <location>
        <begin position="16"/>
        <end position="34"/>
    </location>
</feature>
<feature type="compositionally biased region" description="Polar residues" evidence="3">
    <location>
        <begin position="1"/>
        <end position="10"/>
    </location>
</feature>
<feature type="region of interest" description="Disordered" evidence="3">
    <location>
        <begin position="1"/>
        <end position="34"/>
    </location>
</feature>
<name>A0A0P8A531_9EURY</name>
<gene>
    <name evidence="5" type="ORF">MPEBLZ_03809</name>
</gene>
<evidence type="ECO:0000259" key="4">
    <source>
        <dbReference type="PROSITE" id="PS51459"/>
    </source>
</evidence>
<dbReference type="SUPFAM" id="SSF46785">
    <property type="entry name" value="Winged helix' DNA-binding domain"/>
    <property type="match status" value="1"/>
</dbReference>
<comment type="caution">
    <text evidence="5">The sequence shown here is derived from an EMBL/GenBank/DDBJ whole genome shotgun (WGS) entry which is preliminary data.</text>
</comment>
<proteinExistence type="predicted"/>
<dbReference type="Pfam" id="PF08220">
    <property type="entry name" value="HTH_DeoR"/>
    <property type="match status" value="1"/>
</dbReference>
<dbReference type="Pfam" id="PF02661">
    <property type="entry name" value="Fic"/>
    <property type="match status" value="1"/>
</dbReference>
<evidence type="ECO:0000256" key="3">
    <source>
        <dbReference type="SAM" id="MobiDB-lite"/>
    </source>
</evidence>
<dbReference type="PANTHER" id="PTHR13504:SF38">
    <property type="entry name" value="FIDO DOMAIN-CONTAINING PROTEIN"/>
    <property type="match status" value="1"/>
</dbReference>
<dbReference type="PATRIC" id="fig|1719120.3.peg.4143"/>
<evidence type="ECO:0000256" key="1">
    <source>
        <dbReference type="ARBA" id="ARBA00023015"/>
    </source>
</evidence>
<dbReference type="PROSITE" id="PS51459">
    <property type="entry name" value="FIDO"/>
    <property type="match status" value="1"/>
</dbReference>
<dbReference type="InterPro" id="IPR036390">
    <property type="entry name" value="WH_DNA-bd_sf"/>
</dbReference>
<evidence type="ECO:0000256" key="2">
    <source>
        <dbReference type="ARBA" id="ARBA00023163"/>
    </source>
</evidence>
<dbReference type="SUPFAM" id="SSF140931">
    <property type="entry name" value="Fic-like"/>
    <property type="match status" value="1"/>
</dbReference>
<organism evidence="5 6">
    <name type="scientific">Candidatus Methanoperedens nitratireducens</name>
    <dbReference type="NCBI Taxonomy" id="1392998"/>
    <lineage>
        <taxon>Archaea</taxon>
        <taxon>Methanobacteriati</taxon>
        <taxon>Methanobacteriota</taxon>
        <taxon>Stenosarchaea group</taxon>
        <taxon>Methanomicrobia</taxon>
        <taxon>Methanosarcinales</taxon>
        <taxon>ANME-2 cluster</taxon>
        <taxon>Candidatus Methanoperedentaceae</taxon>
        <taxon>Candidatus Methanoperedens</taxon>
    </lineage>
</organism>
<dbReference type="EMBL" id="LKCM01000328">
    <property type="protein sequence ID" value="KPQ41638.1"/>
    <property type="molecule type" value="Genomic_DNA"/>
</dbReference>
<keyword evidence="2" id="KW-0804">Transcription</keyword>
<dbReference type="InterPro" id="IPR036388">
    <property type="entry name" value="WH-like_DNA-bd_sf"/>
</dbReference>
<evidence type="ECO:0000313" key="5">
    <source>
        <dbReference type="EMBL" id="KPQ41638.1"/>
    </source>
</evidence>
<dbReference type="Proteomes" id="UP000050360">
    <property type="component" value="Unassembled WGS sequence"/>
</dbReference>
<dbReference type="InterPro" id="IPR001034">
    <property type="entry name" value="DeoR_HTH"/>
</dbReference>